<feature type="compositionally biased region" description="Basic and acidic residues" evidence="1">
    <location>
        <begin position="820"/>
        <end position="829"/>
    </location>
</feature>
<feature type="compositionally biased region" description="Basic residues" evidence="1">
    <location>
        <begin position="643"/>
        <end position="662"/>
    </location>
</feature>
<feature type="compositionally biased region" description="Basic residues" evidence="1">
    <location>
        <begin position="767"/>
        <end position="776"/>
    </location>
</feature>
<comment type="caution">
    <text evidence="2">The sequence shown here is derived from an EMBL/GenBank/DDBJ whole genome shotgun (WGS) entry which is preliminary data.</text>
</comment>
<evidence type="ECO:0000313" key="3">
    <source>
        <dbReference type="Proteomes" id="UP000478052"/>
    </source>
</evidence>
<gene>
    <name evidence="2" type="ORF">FWK35_00017658</name>
</gene>
<feature type="compositionally biased region" description="Basic residues" evidence="1">
    <location>
        <begin position="746"/>
        <end position="756"/>
    </location>
</feature>
<evidence type="ECO:0000313" key="2">
    <source>
        <dbReference type="EMBL" id="KAF0758438.1"/>
    </source>
</evidence>
<reference evidence="2 3" key="1">
    <citation type="submission" date="2019-08" db="EMBL/GenBank/DDBJ databases">
        <title>Whole genome of Aphis craccivora.</title>
        <authorList>
            <person name="Voronova N.V."/>
            <person name="Shulinski R.S."/>
            <person name="Bandarenka Y.V."/>
            <person name="Zhorov D.G."/>
            <person name="Warner D."/>
        </authorList>
    </citation>
    <scope>NUCLEOTIDE SEQUENCE [LARGE SCALE GENOMIC DNA]</scope>
    <source>
        <strain evidence="2">180601</strain>
        <tissue evidence="2">Whole Body</tissue>
    </source>
</reference>
<name>A0A6G0YM10_APHCR</name>
<feature type="compositionally biased region" description="Basic and acidic residues" evidence="1">
    <location>
        <begin position="628"/>
        <end position="642"/>
    </location>
</feature>
<feature type="region of interest" description="Disordered" evidence="1">
    <location>
        <begin position="389"/>
        <end position="409"/>
    </location>
</feature>
<feature type="compositionally biased region" description="Basic residues" evidence="1">
    <location>
        <begin position="707"/>
        <end position="716"/>
    </location>
</feature>
<feature type="compositionally biased region" description="Basic and acidic residues" evidence="1">
    <location>
        <begin position="736"/>
        <end position="745"/>
    </location>
</feature>
<feature type="region of interest" description="Disordered" evidence="1">
    <location>
        <begin position="591"/>
        <end position="882"/>
    </location>
</feature>
<dbReference type="Proteomes" id="UP000478052">
    <property type="component" value="Unassembled WGS sequence"/>
</dbReference>
<feature type="compositionally biased region" description="Basic and acidic residues" evidence="1">
    <location>
        <begin position="798"/>
        <end position="811"/>
    </location>
</feature>
<sequence>TIQKNKLIKTPDLIDTIVPKSTEKENEFSTESPLNDVIDVSDPLGEYKNLGGFTIEDTALEKIKDESPSTTLDSFGIKDHDDSLQVTNQPMETNPKTVNPNKEYESIVDTNIEEIPKKLSDSEGKRKLVDKFGSNSYGDLFGESVDFEEDLSQPGLKKKKVIPMSKINDNIKNANDDKLKAIPSKDIDIKPYIIKKKKSIKIPDFMDTSFSNTNHRVNEFSPEIPFTDIDVPNSLEGLNNLKVITMEDAAMERKEDKSPSLALNNYKKKNHGDSRQEINEPKFIYPVSEESTTEYNVGNVKNIKTYTPSNTTNIEKIPNILPNLDNITLKSTLTDDDNKPISLQKNKLIKKLNSVSNTDSKLFDLMEPTSQTNYDIIKKDNKLPLSKIPSNVIDKHSSNSKTMHNNINNSLNNDKDVTFNRSFITNHFVEYNSKDLSSLEDGDVYGYMSPKFSKKYNEGDESNYNIWETIPPKKSYDVSLDKGYDNLISDFNQSSGYTTKNNNISTHTFNENNNVTGTESVRNNYNNDKVNTDIHNKQYDDFIKKMSEQLSKKLDNIDDKLARLDKVSHNCSYVREIGNIRTHEPTMNNVLLTNDIPNTKPEKVINIDDSYSKTNKPIESLEKNISNKSDDEIEINKNESPKAKKYKNKKHKRHGRDSKKKGEKNNKSTNDNGDDGDDDDDNDNDDDNHKNDKRHKHKDKHNDDKGKHKKNKRHKNKDINNDDDGKHKKNKRHKNKDINNDDDGKHKKNKRHKKNKKIDDDNDNGGHRKKSHKKKYSKVDNDVVTKHKKHRRHKKKDRNYNDVEILRSKKTDNKKKKKLKENVYSHEEINDVNYSSSIQINSENNDSAERLKTTSNKSKISKKSNSTKSKKCSPKNKSKYVKHSKTIKYKNKEIPVDISDEDTSSNDNNYNSEKTYIKYISNNNQNNVPKNKKHKHKKHNKHSKTSKTYIYKKIPEDKDSDENSVNLEETYNINIISDDDALRQKKHRHKKNKKKKNFDINIVKDTDTDTQVLNNDKETQNGFQFYRFYPQYRYATLNPFARILTNSYF</sequence>
<feature type="compositionally biased region" description="Basic residues" evidence="1">
    <location>
        <begin position="930"/>
        <end position="944"/>
    </location>
</feature>
<feature type="compositionally biased region" description="Basic residues" evidence="1">
    <location>
        <begin position="786"/>
        <end position="797"/>
    </location>
</feature>
<dbReference type="OrthoDB" id="6631454at2759"/>
<feature type="compositionally biased region" description="Polar residues" evidence="1">
    <location>
        <begin position="832"/>
        <end position="845"/>
    </location>
</feature>
<dbReference type="AlphaFoldDB" id="A0A6G0YM10"/>
<feature type="region of interest" description="Disordered" evidence="1">
    <location>
        <begin position="923"/>
        <end position="944"/>
    </location>
</feature>
<feature type="compositionally biased region" description="Acidic residues" evidence="1">
    <location>
        <begin position="672"/>
        <end position="686"/>
    </location>
</feature>
<feature type="compositionally biased region" description="Polar residues" evidence="1">
    <location>
        <begin position="612"/>
        <end position="627"/>
    </location>
</feature>
<feature type="compositionally biased region" description="Basic and acidic residues" evidence="1">
    <location>
        <begin position="717"/>
        <end position="726"/>
    </location>
</feature>
<dbReference type="EMBL" id="VUJU01003302">
    <property type="protein sequence ID" value="KAF0758438.1"/>
    <property type="molecule type" value="Genomic_DNA"/>
</dbReference>
<proteinExistence type="predicted"/>
<feature type="non-terminal residue" evidence="2">
    <location>
        <position position="1049"/>
    </location>
</feature>
<feature type="non-terminal residue" evidence="2">
    <location>
        <position position="1"/>
    </location>
</feature>
<feature type="compositionally biased region" description="Low complexity" evidence="1">
    <location>
        <begin position="853"/>
        <end position="867"/>
    </location>
</feature>
<evidence type="ECO:0000256" key="1">
    <source>
        <dbReference type="SAM" id="MobiDB-lite"/>
    </source>
</evidence>
<keyword evidence="3" id="KW-1185">Reference proteome</keyword>
<feature type="compositionally biased region" description="Basic residues" evidence="1">
    <location>
        <begin position="868"/>
        <end position="882"/>
    </location>
</feature>
<protein>
    <submittedName>
        <fullName evidence="2">Myb-like protein D</fullName>
    </submittedName>
</protein>
<organism evidence="2 3">
    <name type="scientific">Aphis craccivora</name>
    <name type="common">Cowpea aphid</name>
    <dbReference type="NCBI Taxonomy" id="307492"/>
    <lineage>
        <taxon>Eukaryota</taxon>
        <taxon>Metazoa</taxon>
        <taxon>Ecdysozoa</taxon>
        <taxon>Arthropoda</taxon>
        <taxon>Hexapoda</taxon>
        <taxon>Insecta</taxon>
        <taxon>Pterygota</taxon>
        <taxon>Neoptera</taxon>
        <taxon>Paraneoptera</taxon>
        <taxon>Hemiptera</taxon>
        <taxon>Sternorrhyncha</taxon>
        <taxon>Aphidomorpha</taxon>
        <taxon>Aphidoidea</taxon>
        <taxon>Aphididae</taxon>
        <taxon>Aphidini</taxon>
        <taxon>Aphis</taxon>
        <taxon>Aphis</taxon>
    </lineage>
</organism>
<accession>A0A6G0YM10</accession>